<keyword evidence="15" id="KW-1185">Reference proteome</keyword>
<reference evidence="16" key="1">
    <citation type="submission" date="2025-08" db="UniProtKB">
        <authorList>
            <consortium name="RefSeq"/>
        </authorList>
    </citation>
    <scope>IDENTIFICATION</scope>
</reference>
<feature type="compositionally biased region" description="Basic and acidic residues" evidence="10">
    <location>
        <begin position="85"/>
        <end position="94"/>
    </location>
</feature>
<keyword evidence="8" id="KW-0325">Glycoprotein</keyword>
<dbReference type="InterPro" id="IPR013568">
    <property type="entry name" value="SEFIR_dom"/>
</dbReference>
<comment type="subcellular location">
    <subcellularLocation>
        <location evidence="1">Membrane</location>
        <topology evidence="1">Single-pass type I membrane protein</topology>
    </subcellularLocation>
</comment>
<dbReference type="InterPro" id="IPR000742">
    <property type="entry name" value="EGF"/>
</dbReference>
<feature type="region of interest" description="Disordered" evidence="10">
    <location>
        <begin position="73"/>
        <end position="103"/>
    </location>
</feature>
<dbReference type="GeneID" id="110982122"/>
<dbReference type="SUPFAM" id="SSF57196">
    <property type="entry name" value="EGF/Laminin"/>
    <property type="match status" value="1"/>
</dbReference>
<dbReference type="GO" id="GO:0016020">
    <property type="term" value="C:membrane"/>
    <property type="evidence" value="ECO:0007669"/>
    <property type="project" value="UniProtKB-SubCell"/>
</dbReference>
<protein>
    <submittedName>
        <fullName evidence="16">Uncharacterized protein LOC110982122 isoform X1</fullName>
    </submittedName>
</protein>
<evidence type="ECO:0000256" key="11">
    <source>
        <dbReference type="SAM" id="Phobius"/>
    </source>
</evidence>
<keyword evidence="3 12" id="KW-0732">Signal</keyword>
<evidence type="ECO:0000256" key="7">
    <source>
        <dbReference type="ARBA" id="ARBA00023170"/>
    </source>
</evidence>
<dbReference type="AlphaFoldDB" id="A0A8B7YU59"/>
<keyword evidence="4 11" id="KW-1133">Transmembrane helix</keyword>
<keyword evidence="7" id="KW-0675">Receptor</keyword>
<dbReference type="SMART" id="SM00179">
    <property type="entry name" value="EGF_CA"/>
    <property type="match status" value="2"/>
</dbReference>
<dbReference type="PROSITE" id="PS50026">
    <property type="entry name" value="EGF_3"/>
    <property type="match status" value="1"/>
</dbReference>
<dbReference type="GO" id="GO:0030368">
    <property type="term" value="F:interleukin-17 receptor activity"/>
    <property type="evidence" value="ECO:0007669"/>
    <property type="project" value="InterPro"/>
</dbReference>
<keyword evidence="9" id="KW-0245">EGF-like domain</keyword>
<evidence type="ECO:0000256" key="1">
    <source>
        <dbReference type="ARBA" id="ARBA00004479"/>
    </source>
</evidence>
<evidence type="ECO:0000313" key="15">
    <source>
        <dbReference type="Proteomes" id="UP000694845"/>
    </source>
</evidence>
<dbReference type="Gene3D" id="3.40.50.11530">
    <property type="match status" value="1"/>
</dbReference>
<dbReference type="PROSITE" id="PS01186">
    <property type="entry name" value="EGF_2"/>
    <property type="match status" value="2"/>
</dbReference>
<accession>A0A8B7YU59</accession>
<evidence type="ECO:0000256" key="9">
    <source>
        <dbReference type="PROSITE-ProRule" id="PRU00076"/>
    </source>
</evidence>
<sequence>MAPLSSCSRIRLAGVVTVACILLQAAHGQHYSPFFNPDCATDCSWPYIDRAINDSKDGVPQRQFCEMTTSKPDGSTELCHNPFRPPRDVHDRPSKPKNVRMTDYNKNIQPSDALSEVQQYTCVNITFNLEEYAARNIKGLQFSLRSMSIIDMNKFYCFNLNFSETGLNYFAVLDTNDNQVDITFSCFCGLMPGRQYDVGVRTMPVDIIGSSQYDTIVVIPHIPPGCNDATKTKDVRCQKSAAARWAPNCVNIKQNTSTLDYQGDYDIIEVAFDVAPDSYCLDVYDVFVYQDKPVQLIDLSLIDMSTMITVNRSCNELHGRNVPFVIVHLNSKHSSRSGTSWPLDKEFYIAIQPYSFTCKKCKNADGSNTGCKRTFTKNFSIIENPCKDNPCGQHGLCKSEADRYHCVCSPGYMMWNGTCLVDPCRSGINFTNPCQHGECSYTPARDHYVCYCNENYLNVGKTCLSDPCSKNPETGTTLCGAHGQCNRTFTDDAVSFKCVCDPGFKVQDKEMCEEVTQPVWVIVVVSCVCGLLLFGLLFYLGKRAGLFACAHRVQRSPGDTYTVIPQPELLPRNVVDLELNYRRVLPIFSDDHPRHKNVVVQLCRFLQRHLKCEVALLDWQRTVGPTVEMWLTNEIEKADVVLLLCSKGTRLKYEAKAKKDDPVPINSVSEYGDVFVKALTLLDDYFGRSSADEKFIVAYFDYSRLSDIPVTFRRFATYRLMQSMEGLFLRIHGKVRDSPLSSRRVPSLERYQNLEMGRPLHMAIESMKELIRADASWYEHHNRRPCSETLGCFKSDPCEPTESRMTEALSWFFDENSSGRGSDADKYEELLSQFDSVPPSTHQAEGTSRSCPLGQAASSCMPEAKFLSADSELVVDSGFVDSHV</sequence>
<feature type="transmembrane region" description="Helical" evidence="11">
    <location>
        <begin position="519"/>
        <end position="540"/>
    </location>
</feature>
<organism evidence="15 16">
    <name type="scientific">Acanthaster planci</name>
    <name type="common">Crown-of-thorns starfish</name>
    <dbReference type="NCBI Taxonomy" id="133434"/>
    <lineage>
        <taxon>Eukaryota</taxon>
        <taxon>Metazoa</taxon>
        <taxon>Echinodermata</taxon>
        <taxon>Eleutherozoa</taxon>
        <taxon>Asterozoa</taxon>
        <taxon>Asteroidea</taxon>
        <taxon>Valvatacea</taxon>
        <taxon>Valvatida</taxon>
        <taxon>Acanthasteridae</taxon>
        <taxon>Acanthaster</taxon>
    </lineage>
</organism>
<keyword evidence="2 11" id="KW-0812">Transmembrane</keyword>
<dbReference type="Pfam" id="PF08357">
    <property type="entry name" value="SEFIR"/>
    <property type="match status" value="1"/>
</dbReference>
<evidence type="ECO:0000259" key="14">
    <source>
        <dbReference type="PROSITE" id="PS51534"/>
    </source>
</evidence>
<dbReference type="InterPro" id="IPR001881">
    <property type="entry name" value="EGF-like_Ca-bd_dom"/>
</dbReference>
<evidence type="ECO:0000256" key="2">
    <source>
        <dbReference type="ARBA" id="ARBA00022692"/>
    </source>
</evidence>
<dbReference type="OMA" id="NSECEYG"/>
<dbReference type="Gene3D" id="2.90.20.10">
    <property type="entry name" value="Plasmodium vivax P25 domain"/>
    <property type="match status" value="1"/>
</dbReference>
<evidence type="ECO:0000259" key="13">
    <source>
        <dbReference type="PROSITE" id="PS50026"/>
    </source>
</evidence>
<evidence type="ECO:0000256" key="12">
    <source>
        <dbReference type="SAM" id="SignalP"/>
    </source>
</evidence>
<keyword evidence="6" id="KW-1015">Disulfide bond</keyword>
<dbReference type="PANTHER" id="PTHR15583">
    <property type="entry name" value="INTERLEUKIN-17 RECEPTOR"/>
    <property type="match status" value="1"/>
</dbReference>
<evidence type="ECO:0000313" key="16">
    <source>
        <dbReference type="RefSeq" id="XP_022096005.1"/>
    </source>
</evidence>
<dbReference type="CDD" id="cd00054">
    <property type="entry name" value="EGF_CA"/>
    <property type="match status" value="1"/>
</dbReference>
<name>A0A8B7YU59_ACAPL</name>
<dbReference type="KEGG" id="aplc:110982122"/>
<evidence type="ECO:0000256" key="4">
    <source>
        <dbReference type="ARBA" id="ARBA00022989"/>
    </source>
</evidence>
<feature type="chain" id="PRO_5034280853" evidence="12">
    <location>
        <begin position="29"/>
        <end position="884"/>
    </location>
</feature>
<dbReference type="GO" id="GO:0005509">
    <property type="term" value="F:calcium ion binding"/>
    <property type="evidence" value="ECO:0007669"/>
    <property type="project" value="InterPro"/>
</dbReference>
<dbReference type="InterPro" id="IPR039465">
    <property type="entry name" value="IL-17_rcpt-like"/>
</dbReference>
<dbReference type="PROSITE" id="PS51534">
    <property type="entry name" value="SEFIR"/>
    <property type="match status" value="1"/>
</dbReference>
<dbReference type="PANTHER" id="PTHR15583:SF7">
    <property type="entry name" value="INTERLEUKIN CYTOKINE RECEPTOR-RELATED PROTEIN 2"/>
    <property type="match status" value="1"/>
</dbReference>
<evidence type="ECO:0000256" key="10">
    <source>
        <dbReference type="SAM" id="MobiDB-lite"/>
    </source>
</evidence>
<gene>
    <name evidence="16" type="primary">LOC110982122</name>
</gene>
<comment type="caution">
    <text evidence="9">Lacks conserved residue(s) required for the propagation of feature annotation.</text>
</comment>
<feature type="domain" description="SEFIR" evidence="14">
    <location>
        <begin position="581"/>
        <end position="729"/>
    </location>
</feature>
<dbReference type="Proteomes" id="UP000694845">
    <property type="component" value="Unplaced"/>
</dbReference>
<feature type="signal peptide" evidence="12">
    <location>
        <begin position="1"/>
        <end position="28"/>
    </location>
</feature>
<dbReference type="SMART" id="SM00181">
    <property type="entry name" value="EGF"/>
    <property type="match status" value="3"/>
</dbReference>
<evidence type="ECO:0000256" key="3">
    <source>
        <dbReference type="ARBA" id="ARBA00022729"/>
    </source>
</evidence>
<dbReference type="RefSeq" id="XP_022096005.1">
    <property type="nucleotide sequence ID" value="XM_022240313.1"/>
</dbReference>
<proteinExistence type="predicted"/>
<evidence type="ECO:0000256" key="5">
    <source>
        <dbReference type="ARBA" id="ARBA00023136"/>
    </source>
</evidence>
<evidence type="ECO:0000256" key="6">
    <source>
        <dbReference type="ARBA" id="ARBA00023157"/>
    </source>
</evidence>
<feature type="domain" description="EGF-like" evidence="13">
    <location>
        <begin position="382"/>
        <end position="420"/>
    </location>
</feature>
<dbReference type="OrthoDB" id="5915222at2759"/>
<keyword evidence="5 11" id="KW-0472">Membrane</keyword>
<evidence type="ECO:0000256" key="8">
    <source>
        <dbReference type="ARBA" id="ARBA00023180"/>
    </source>
</evidence>